<dbReference type="GO" id="GO:0019185">
    <property type="term" value="C:snRNA-activating protein complex"/>
    <property type="evidence" value="ECO:0007669"/>
    <property type="project" value="TreeGrafter"/>
</dbReference>
<dbReference type="PANTHER" id="PTHR46621:SF1">
    <property type="entry name" value="SNRNA-ACTIVATING PROTEIN COMPLEX SUBUNIT 4"/>
    <property type="match status" value="1"/>
</dbReference>
<dbReference type="PROSITE" id="PS51294">
    <property type="entry name" value="HTH_MYB"/>
    <property type="match status" value="2"/>
</dbReference>
<keyword evidence="1" id="KW-0805">Transcription regulation</keyword>
<keyword evidence="2" id="KW-0238">DNA-binding</keyword>
<dbReference type="InterPro" id="IPR009057">
    <property type="entry name" value="Homeodomain-like_sf"/>
</dbReference>
<evidence type="ECO:0000313" key="9">
    <source>
        <dbReference type="Proteomes" id="UP000179807"/>
    </source>
</evidence>
<gene>
    <name evidence="8" type="ORF">TRFO_40716</name>
</gene>
<dbReference type="CDD" id="cd00167">
    <property type="entry name" value="SANT"/>
    <property type="match status" value="2"/>
</dbReference>
<feature type="region of interest" description="Disordered" evidence="5">
    <location>
        <begin position="103"/>
        <end position="124"/>
    </location>
</feature>
<dbReference type="SUPFAM" id="SSF46689">
    <property type="entry name" value="Homeodomain-like"/>
    <property type="match status" value="1"/>
</dbReference>
<organism evidence="8 9">
    <name type="scientific">Tritrichomonas foetus</name>
    <dbReference type="NCBI Taxonomy" id="1144522"/>
    <lineage>
        <taxon>Eukaryota</taxon>
        <taxon>Metamonada</taxon>
        <taxon>Parabasalia</taxon>
        <taxon>Tritrichomonadida</taxon>
        <taxon>Tritrichomonadidae</taxon>
        <taxon>Tritrichomonas</taxon>
    </lineage>
</organism>
<dbReference type="GeneID" id="94848073"/>
<keyword evidence="9" id="KW-1185">Reference proteome</keyword>
<dbReference type="GO" id="GO:0042795">
    <property type="term" value="P:snRNA transcription by RNA polymerase II"/>
    <property type="evidence" value="ECO:0007669"/>
    <property type="project" value="TreeGrafter"/>
</dbReference>
<name>A0A1J4J5M0_9EUKA</name>
<dbReference type="PANTHER" id="PTHR46621">
    <property type="entry name" value="SNRNA-ACTIVATING PROTEIN COMPLEX SUBUNIT 4"/>
    <property type="match status" value="1"/>
</dbReference>
<evidence type="ECO:0008006" key="10">
    <source>
        <dbReference type="Google" id="ProtNLM"/>
    </source>
</evidence>
<dbReference type="EMBL" id="MLAK01001449">
    <property type="protein sequence ID" value="OHS92939.1"/>
    <property type="molecule type" value="Genomic_DNA"/>
</dbReference>
<evidence type="ECO:0000256" key="1">
    <source>
        <dbReference type="ARBA" id="ARBA00023015"/>
    </source>
</evidence>
<dbReference type="GO" id="GO:0042796">
    <property type="term" value="P:snRNA transcription by RNA polymerase III"/>
    <property type="evidence" value="ECO:0007669"/>
    <property type="project" value="TreeGrafter"/>
</dbReference>
<proteinExistence type="predicted"/>
<dbReference type="GO" id="GO:0000978">
    <property type="term" value="F:RNA polymerase II cis-regulatory region sequence-specific DNA binding"/>
    <property type="evidence" value="ECO:0007669"/>
    <property type="project" value="TreeGrafter"/>
</dbReference>
<evidence type="ECO:0000256" key="3">
    <source>
        <dbReference type="ARBA" id="ARBA00023163"/>
    </source>
</evidence>
<feature type="domain" description="Myb-like" evidence="6">
    <location>
        <begin position="118"/>
        <end position="169"/>
    </location>
</feature>
<dbReference type="VEuPathDB" id="TrichDB:TRFO_40716"/>
<sequence>MEFSFITQYLNDHRNFTDNIFFFLSIFNCNNFSLNRNFSIVFTNSCLSQKMVNLGNIQKIMTHSIFSFSRMSGMKKSSRNGDTLLNGSSSVYSLKANHDCENPHNQDISQPIKNNQNPKSSSRQKFLEEEDNLLLLLVKKYGARHWNKIAKLMPNRTGRQCRDRYANYLEKHLTNDPWTPKEDKLLIEKVREFGTHWSVITSFFVGRSANNIKNRWYSYHAKSKIAKKYLKNMPHRAVNKAANDYSSLGNVANSTDNSNSIPKQNPNFVSNFHNLNFEKDNLKFENHQFESPKREKFNGLFNPIGDCSNLSICQFGQSELLQSGIHDFYYQQNCSAFDSNQIVNMNGVHNSPIANPNMVVQQRSFDYLSMNNSNIHNFYPCCYTDNVNCLNSNLNLRTCQVENDQYMQQMIKTVNENKEKKKQLFPMLPFNGNYLEIPDLLLVK</sequence>
<evidence type="ECO:0000256" key="4">
    <source>
        <dbReference type="ARBA" id="ARBA00023242"/>
    </source>
</evidence>
<dbReference type="RefSeq" id="XP_068346076.1">
    <property type="nucleotide sequence ID" value="XM_068513369.1"/>
</dbReference>
<dbReference type="InterPro" id="IPR001005">
    <property type="entry name" value="SANT/Myb"/>
</dbReference>
<keyword evidence="3" id="KW-0804">Transcription</keyword>
<feature type="domain" description="HTH myb-type" evidence="7">
    <location>
        <begin position="123"/>
        <end position="173"/>
    </location>
</feature>
<evidence type="ECO:0000313" key="8">
    <source>
        <dbReference type="EMBL" id="OHS92939.1"/>
    </source>
</evidence>
<dbReference type="Proteomes" id="UP000179807">
    <property type="component" value="Unassembled WGS sequence"/>
</dbReference>
<evidence type="ECO:0000259" key="6">
    <source>
        <dbReference type="PROSITE" id="PS50090"/>
    </source>
</evidence>
<dbReference type="AlphaFoldDB" id="A0A1J4J5M0"/>
<dbReference type="InterPro" id="IPR017930">
    <property type="entry name" value="Myb_dom"/>
</dbReference>
<feature type="domain" description="HTH myb-type" evidence="7">
    <location>
        <begin position="177"/>
        <end position="224"/>
    </location>
</feature>
<evidence type="ECO:0000256" key="5">
    <source>
        <dbReference type="SAM" id="MobiDB-lite"/>
    </source>
</evidence>
<dbReference type="InterPro" id="IPR051575">
    <property type="entry name" value="Myb-like_DNA-bd"/>
</dbReference>
<dbReference type="PROSITE" id="PS50090">
    <property type="entry name" value="MYB_LIKE"/>
    <property type="match status" value="2"/>
</dbReference>
<dbReference type="Pfam" id="PF00249">
    <property type="entry name" value="Myb_DNA-binding"/>
    <property type="match status" value="2"/>
</dbReference>
<dbReference type="SMART" id="SM00717">
    <property type="entry name" value="SANT"/>
    <property type="match status" value="2"/>
</dbReference>
<keyword evidence="4" id="KW-0539">Nucleus</keyword>
<dbReference type="GO" id="GO:0001006">
    <property type="term" value="F:RNA polymerase III type 3 promoter sequence-specific DNA binding"/>
    <property type="evidence" value="ECO:0007669"/>
    <property type="project" value="TreeGrafter"/>
</dbReference>
<protein>
    <recommendedName>
        <fullName evidence="10">Myb-like DNA-binding domain containing protein</fullName>
    </recommendedName>
</protein>
<accession>A0A1J4J5M0</accession>
<feature type="compositionally biased region" description="Polar residues" evidence="5">
    <location>
        <begin position="105"/>
        <end position="124"/>
    </location>
</feature>
<reference evidence="8" key="1">
    <citation type="submission" date="2016-10" db="EMBL/GenBank/DDBJ databases">
        <authorList>
            <person name="Benchimol M."/>
            <person name="Almeida L.G."/>
            <person name="Vasconcelos A.T."/>
            <person name="Perreira-Neves A."/>
            <person name="Rosa I.A."/>
            <person name="Tasca T."/>
            <person name="Bogo M.R."/>
            <person name="de Souza W."/>
        </authorList>
    </citation>
    <scope>NUCLEOTIDE SEQUENCE [LARGE SCALE GENOMIC DNA]</scope>
    <source>
        <strain evidence="8">K</strain>
    </source>
</reference>
<evidence type="ECO:0000256" key="2">
    <source>
        <dbReference type="ARBA" id="ARBA00023125"/>
    </source>
</evidence>
<feature type="domain" description="Myb-like" evidence="6">
    <location>
        <begin position="170"/>
        <end position="220"/>
    </location>
</feature>
<dbReference type="Gene3D" id="1.10.10.60">
    <property type="entry name" value="Homeodomain-like"/>
    <property type="match status" value="2"/>
</dbReference>
<comment type="caution">
    <text evidence="8">The sequence shown here is derived from an EMBL/GenBank/DDBJ whole genome shotgun (WGS) entry which is preliminary data.</text>
</comment>
<evidence type="ECO:0000259" key="7">
    <source>
        <dbReference type="PROSITE" id="PS51294"/>
    </source>
</evidence>